<proteinExistence type="predicted"/>
<dbReference type="PANTHER" id="PTHR34070:SF1">
    <property type="entry name" value="DNA ALKYLATION REPAIR PROTEIN"/>
    <property type="match status" value="1"/>
</dbReference>
<evidence type="ECO:0000313" key="2">
    <source>
        <dbReference type="Proteomes" id="UP000243784"/>
    </source>
</evidence>
<organism evidence="1 2">
    <name type="scientific">Candidatus Rhodoluna planktonica</name>
    <dbReference type="NCBI Taxonomy" id="535712"/>
    <lineage>
        <taxon>Bacteria</taxon>
        <taxon>Bacillati</taxon>
        <taxon>Actinomycetota</taxon>
        <taxon>Actinomycetes</taxon>
        <taxon>Micrococcales</taxon>
        <taxon>Microbacteriaceae</taxon>
        <taxon>Luna cluster</taxon>
        <taxon>Luna-1 subcluster</taxon>
        <taxon>Rhodoluna</taxon>
    </lineage>
</organism>
<evidence type="ECO:0008006" key="3">
    <source>
        <dbReference type="Google" id="ProtNLM"/>
    </source>
</evidence>
<sequence length="245" mass="28202">MELNAASVIQALAAFSRPDQIVQYLRFFKTGPGQYGEGDVFIAVKVPETRSVAKQFKDLPAEEIDILMQSPVHEHRLCGLVILTERFKRAKTEAARKEIFNHYLQLAYEGRINNWDLVDVTAHRIGAYLIDRPGSMELLESLARSEKLWERRIAMVFTFAYIGVGRLDEPLHIAEMLLGDIEDLMHKAVGWGLREVGKKDVEKLRKFLSRFAASMPRTALRYSIEKFDETERKYWLAQKQLQATS</sequence>
<dbReference type="OrthoDB" id="9775346at2"/>
<gene>
    <name evidence="1" type="ORF">A4Z71_00220</name>
</gene>
<dbReference type="EMBL" id="CP015208">
    <property type="protein sequence ID" value="AOY55486.1"/>
    <property type="molecule type" value="Genomic_DNA"/>
</dbReference>
<evidence type="ECO:0000313" key="1">
    <source>
        <dbReference type="EMBL" id="AOY55486.1"/>
    </source>
</evidence>
<dbReference type="STRING" id="535712.A4Z71_00220"/>
<dbReference type="CDD" id="cd06561">
    <property type="entry name" value="AlkD_like"/>
    <property type="match status" value="1"/>
</dbReference>
<dbReference type="Pfam" id="PF08713">
    <property type="entry name" value="DNA_alkylation"/>
    <property type="match status" value="1"/>
</dbReference>
<dbReference type="InterPro" id="IPR014825">
    <property type="entry name" value="DNA_alkylation"/>
</dbReference>
<dbReference type="AlphaFoldDB" id="A0A1D9DXF6"/>
<dbReference type="PANTHER" id="PTHR34070">
    <property type="entry name" value="ARMADILLO-TYPE FOLD"/>
    <property type="match status" value="1"/>
</dbReference>
<dbReference type="RefSeq" id="WP_070954003.1">
    <property type="nucleotide sequence ID" value="NZ_CP015208.1"/>
</dbReference>
<dbReference type="Gene3D" id="1.25.10.90">
    <property type="match status" value="1"/>
</dbReference>
<dbReference type="Proteomes" id="UP000243784">
    <property type="component" value="Chromosome"/>
</dbReference>
<accession>A0A1D9DXF6</accession>
<dbReference type="SUPFAM" id="SSF48371">
    <property type="entry name" value="ARM repeat"/>
    <property type="match status" value="1"/>
</dbReference>
<protein>
    <recommendedName>
        <fullName evidence="3">DNA alkylation repair protein</fullName>
    </recommendedName>
</protein>
<reference evidence="1 2" key="1">
    <citation type="journal article" date="2016" name="Biochim. Biophys. Acta">
        <title>Photochemical characterization of actinorhodopsin and its functional existence in the natural host.</title>
        <authorList>
            <person name="Nakamura S."/>
            <person name="Kikukawa T."/>
            <person name="Tamogami J."/>
            <person name="Kamiya M."/>
            <person name="Aizawa T."/>
            <person name="Hahn M.W."/>
            <person name="Ihara K."/>
            <person name="Kamo N."/>
            <person name="Demura M."/>
        </authorList>
    </citation>
    <scope>NUCLEOTIDE SEQUENCE [LARGE SCALE GENOMIC DNA]</scope>
    <source>
        <strain evidence="1 2">MWH-Dar1</strain>
    </source>
</reference>
<keyword evidence="2" id="KW-1185">Reference proteome</keyword>
<dbReference type="KEGG" id="rpla:A4Z71_00220"/>
<name>A0A1D9DXF6_9MICO</name>
<dbReference type="InterPro" id="IPR016024">
    <property type="entry name" value="ARM-type_fold"/>
</dbReference>